<proteinExistence type="predicted"/>
<keyword evidence="4" id="KW-1185">Reference proteome</keyword>
<dbReference type="SUPFAM" id="SSF54001">
    <property type="entry name" value="Cysteine proteinases"/>
    <property type="match status" value="1"/>
</dbReference>
<dbReference type="InterPro" id="IPR038765">
    <property type="entry name" value="Papain-like_cys_pep_sf"/>
</dbReference>
<dbReference type="EMBL" id="JAACJN010000177">
    <property type="protein sequence ID" value="KAF5365012.1"/>
    <property type="molecule type" value="Genomic_DNA"/>
</dbReference>
<reference evidence="3 4" key="1">
    <citation type="journal article" date="2020" name="ISME J.">
        <title>Uncovering the hidden diversity of litter-decomposition mechanisms in mushroom-forming fungi.</title>
        <authorList>
            <person name="Floudas D."/>
            <person name="Bentzer J."/>
            <person name="Ahren D."/>
            <person name="Johansson T."/>
            <person name="Persson P."/>
            <person name="Tunlid A."/>
        </authorList>
    </citation>
    <scope>NUCLEOTIDE SEQUENCE [LARGE SCALE GENOMIC DNA]</scope>
    <source>
        <strain evidence="3 4">CBS 406.79</strain>
    </source>
</reference>
<dbReference type="InterPro" id="IPR040600">
    <property type="entry name" value="Agglutinin_C"/>
</dbReference>
<evidence type="ECO:0000259" key="1">
    <source>
        <dbReference type="Pfam" id="PF14200"/>
    </source>
</evidence>
<comment type="caution">
    <text evidence="3">The sequence shown here is derived from an EMBL/GenBank/DDBJ whole genome shotgun (WGS) entry which is preliminary data.</text>
</comment>
<dbReference type="Gene3D" id="2.80.10.50">
    <property type="match status" value="1"/>
</dbReference>
<feature type="domain" description="Ricin B lectin" evidence="1">
    <location>
        <begin position="110"/>
        <end position="200"/>
    </location>
</feature>
<dbReference type="InterPro" id="IPR035992">
    <property type="entry name" value="Ricin_B-like_lectins"/>
</dbReference>
<dbReference type="Proteomes" id="UP000518752">
    <property type="component" value="Unassembled WGS sequence"/>
</dbReference>
<dbReference type="Pfam" id="PF18021">
    <property type="entry name" value="Agglutinin_C"/>
    <property type="match status" value="1"/>
</dbReference>
<feature type="domain" description="Agglutinin C-terminal" evidence="2">
    <location>
        <begin position="251"/>
        <end position="346"/>
    </location>
</feature>
<evidence type="ECO:0008006" key="5">
    <source>
        <dbReference type="Google" id="ProtNLM"/>
    </source>
</evidence>
<dbReference type="InterPro" id="IPR000772">
    <property type="entry name" value="Ricin_B_lectin"/>
</dbReference>
<organism evidence="3 4">
    <name type="scientific">Collybiopsis confluens</name>
    <dbReference type="NCBI Taxonomy" id="2823264"/>
    <lineage>
        <taxon>Eukaryota</taxon>
        <taxon>Fungi</taxon>
        <taxon>Dikarya</taxon>
        <taxon>Basidiomycota</taxon>
        <taxon>Agaricomycotina</taxon>
        <taxon>Agaricomycetes</taxon>
        <taxon>Agaricomycetidae</taxon>
        <taxon>Agaricales</taxon>
        <taxon>Marasmiineae</taxon>
        <taxon>Omphalotaceae</taxon>
        <taxon>Collybiopsis</taxon>
    </lineage>
</organism>
<evidence type="ECO:0000313" key="4">
    <source>
        <dbReference type="Proteomes" id="UP000518752"/>
    </source>
</evidence>
<dbReference type="Gene3D" id="3.30.460.70">
    <property type="match status" value="1"/>
</dbReference>
<accession>A0A8H5GHE0</accession>
<name>A0A8H5GHE0_9AGAR</name>
<dbReference type="CDD" id="cd23416">
    <property type="entry name" value="beta-trefoil_Ricin_MOA-like"/>
    <property type="match status" value="1"/>
</dbReference>
<dbReference type="OrthoDB" id="3027455at2759"/>
<evidence type="ECO:0000259" key="2">
    <source>
        <dbReference type="Pfam" id="PF18021"/>
    </source>
</evidence>
<dbReference type="AlphaFoldDB" id="A0A8H5GHE0"/>
<evidence type="ECO:0000313" key="3">
    <source>
        <dbReference type="EMBL" id="KAF5365012.1"/>
    </source>
</evidence>
<sequence length="348" mass="39207">MSELQCHRDGRNVKAEEKLACGCTSFRIPSFCFFNCTLDFDNGVAWSLYDLFLFDKFSISPAYITAPVDFIRNARVPIVIDLNGGLTANGTRVTSWAQTEWANATQFSAANQLWLITPVPQTSDTYTVQNIRSGTFLDLSGSNSNNRTPITGWANNNSNNQRWVIRTDRSGFYKFQNVASSTFMDLLNGGTANGTLITGWSGQWDATGESSHHQQWSLQRVSQRSTEVHSTLRRNPELSFDFQSYQVDADYIILPEGIWRTIWNGSGLASRSWRSEIFDFDDFAFVYKSAFATWSDDNIRANGISTLCGIIFARARNDTDPGRAFNFNLNSGFNTVRFFGPQTNTFQV</sequence>
<dbReference type="Pfam" id="PF14200">
    <property type="entry name" value="RicinB_lectin_2"/>
    <property type="match status" value="1"/>
</dbReference>
<protein>
    <recommendedName>
        <fullName evidence="5">Ricin B lectin domain-containing protein</fullName>
    </recommendedName>
</protein>
<dbReference type="SUPFAM" id="SSF50370">
    <property type="entry name" value="Ricin B-like lectins"/>
    <property type="match status" value="1"/>
</dbReference>
<dbReference type="PROSITE" id="PS50231">
    <property type="entry name" value="RICIN_B_LECTIN"/>
    <property type="match status" value="1"/>
</dbReference>
<gene>
    <name evidence="3" type="ORF">D9757_011444</name>
</gene>